<reference evidence="1" key="1">
    <citation type="submission" date="2021-05" db="EMBL/GenBank/DDBJ databases">
        <authorList>
            <person name="Scholz U."/>
            <person name="Mascher M."/>
            <person name="Fiebig A."/>
        </authorList>
    </citation>
    <scope>NUCLEOTIDE SEQUENCE [LARGE SCALE GENOMIC DNA]</scope>
</reference>
<keyword evidence="2" id="KW-1185">Reference proteome</keyword>
<proteinExistence type="predicted"/>
<evidence type="ECO:0000313" key="2">
    <source>
        <dbReference type="Proteomes" id="UP001732700"/>
    </source>
</evidence>
<protein>
    <submittedName>
        <fullName evidence="1">Uncharacterized protein</fullName>
    </submittedName>
</protein>
<sequence>MAAAFSIRGFAASKRGEQAAAGRRPLGIKDLPPIEAPKFRWWEDELASAVSAAAAAPSPRRSPKAKPPKKKRSISDLFAAAPPLPVPPSDESGGDEQTEVEDDEALLAIVKRAKEEKKRRRRQQEEGGDEEQEAAAAADGCVGREAEGNFETTKEAPENLNLPDGLDTQPSQKPEASQHLRKEMEHISRRRKQGKIKNSKKKADKLKRIDNNKADKVGKPRDLEKHLPRQSILKCIERTSVKMVKEKHVNSEGKEVIELSRKSVKRVKFSEADDILGSEMQGCELPKRRSLSKLFSDAMASSSSSSYSSTSTEGEKCIPAESSSSHMPKEAFIKTKEANLNSNHEDSPTEGDKCVTAESCSPMPKEAFTKTKETNLNHEDYPTEGDKGITAESCSSHMTKEAFTKTKGANVNSNHGDSPTEGDQSITRESSSSRMPKEACTKAKEANLNLNHEDPPEPSNTELSSHLLDLNTLPESTDLNYMYHSNSEVPYLEHAHKENLNSDVQLLVRRENRRNLSFDSHRLASQLPVTDSESVKNARWAGTLLQGELVKVSEVDIVCPPLSARELGETHLDCSNVSVKDTMITSTSTCALPGHTFQDSFQDHQNGFHTNLNHGGSQLSNSGKFPSLPSPELNLQRDCSPSVGQTFRLMGKSFAVCTERGETSAETRQKHTVTSTNDYGKTNAVLELPRQGQPFLSLQAQSFRNVTVNSTSNIHASTYHSSTSQAHFGYRTQQDFSHPVPPAANIFSGDGLPYDNRFINFSNSQPSQPFLLGCPPPPNHRSAALHQNSPPPWRYYSDPINRAEPSTAPFWPTARQHGTPSSAFHGSFPQQHIVHSATSPARPRNSVSSTFSHPARIVQQASGRTRDAALSSNNSENRTGKAVAGNSNASSSGHYVQKRSGPVKLIPGAKHILVPSDSTGDGSSMPMYSCVSFGSRSGNAAASQNKGA</sequence>
<dbReference type="Proteomes" id="UP001732700">
    <property type="component" value="Chromosome 3A"/>
</dbReference>
<organism evidence="1 2">
    <name type="scientific">Avena sativa</name>
    <name type="common">Oat</name>
    <dbReference type="NCBI Taxonomy" id="4498"/>
    <lineage>
        <taxon>Eukaryota</taxon>
        <taxon>Viridiplantae</taxon>
        <taxon>Streptophyta</taxon>
        <taxon>Embryophyta</taxon>
        <taxon>Tracheophyta</taxon>
        <taxon>Spermatophyta</taxon>
        <taxon>Magnoliopsida</taxon>
        <taxon>Liliopsida</taxon>
        <taxon>Poales</taxon>
        <taxon>Poaceae</taxon>
        <taxon>BOP clade</taxon>
        <taxon>Pooideae</taxon>
        <taxon>Poodae</taxon>
        <taxon>Poeae</taxon>
        <taxon>Poeae Chloroplast Group 1 (Aveneae type)</taxon>
        <taxon>Aveninae</taxon>
        <taxon>Avena</taxon>
    </lineage>
</organism>
<dbReference type="EnsemblPlants" id="AVESA.00010b.r2.3AG0420050.1">
    <property type="protein sequence ID" value="AVESA.00010b.r2.3AG0420050.1.CDS"/>
    <property type="gene ID" value="AVESA.00010b.r2.3AG0420050"/>
</dbReference>
<name>A0ACD5VDN6_AVESA</name>
<accession>A0ACD5VDN6</accession>
<reference evidence="1" key="2">
    <citation type="submission" date="2025-09" db="UniProtKB">
        <authorList>
            <consortium name="EnsemblPlants"/>
        </authorList>
    </citation>
    <scope>IDENTIFICATION</scope>
</reference>
<evidence type="ECO:0000313" key="1">
    <source>
        <dbReference type="EnsemblPlants" id="AVESA.00010b.r2.3AG0420050.1.CDS"/>
    </source>
</evidence>